<organism evidence="3 4">
    <name type="scientific">Natrinema soli</name>
    <dbReference type="NCBI Taxonomy" id="1930624"/>
    <lineage>
        <taxon>Archaea</taxon>
        <taxon>Methanobacteriati</taxon>
        <taxon>Methanobacteriota</taxon>
        <taxon>Stenosarchaea group</taxon>
        <taxon>Halobacteria</taxon>
        <taxon>Halobacteriales</taxon>
        <taxon>Natrialbaceae</taxon>
        <taxon>Natrinema</taxon>
    </lineage>
</organism>
<feature type="compositionally biased region" description="Basic and acidic residues" evidence="1">
    <location>
        <begin position="386"/>
        <end position="399"/>
    </location>
</feature>
<feature type="region of interest" description="Disordered" evidence="1">
    <location>
        <begin position="255"/>
        <end position="294"/>
    </location>
</feature>
<sequence length="487" mass="53463">MPPVSKADKSTVRKDVDFVAKDDEEQIATGIVMVPYAVDLQGDWERPETIQQFAEQFGNFEAVGEAGGGVMHAVFPDEHATLERNEVLEEATEIGGTEAPAGAWIQEWRFEDEELWELVADGILEGYSIGAVNVHWGDPMEQDDLPDEVTVPDRIDEDQLVWELVDGIIREVSAVDIPAVPDAMILETKSEADKRLSDHLGNRDGFLEEAQQRGHSESEAERLWEYLNRAVDIEGAGDPGKASFFERIGKAAFSAFPGSGSGSDDNTSSKTSEAPDRGRERGSEKEGRTLSTSNRHSLYATIDASLDILQDAGVDHGMTRFTDREDTTFDLSDHSARTWAEPEDDEDEEEDDKNAAGGDMPDDSDSTDMSNEDDPMADAPEWAKALNDRIDNLESEEKNAGAGDADDSMAGAPEWAKSLDERINEIEEKALDDDGEDKPEWAKSLEARIDAISKQTGTDTQQIGKSESEESEKGSGFTLDPRKARGN</sequence>
<evidence type="ECO:0000259" key="2">
    <source>
        <dbReference type="Pfam" id="PF14550"/>
    </source>
</evidence>
<feature type="compositionally biased region" description="Basic and acidic residues" evidence="1">
    <location>
        <begin position="417"/>
        <end position="429"/>
    </location>
</feature>
<comment type="caution">
    <text evidence="3">The sequence shown here is derived from an EMBL/GenBank/DDBJ whole genome shotgun (WGS) entry which is preliminary data.</text>
</comment>
<feature type="compositionally biased region" description="Basic and acidic residues" evidence="1">
    <location>
        <begin position="273"/>
        <end position="288"/>
    </location>
</feature>
<feature type="compositionally biased region" description="Low complexity" evidence="1">
    <location>
        <begin position="400"/>
        <end position="412"/>
    </location>
</feature>
<protein>
    <submittedName>
        <fullName evidence="3">XkdF-like putative serine protease domain-containing protein</fullName>
    </submittedName>
</protein>
<feature type="compositionally biased region" description="Basic and acidic residues" evidence="1">
    <location>
        <begin position="438"/>
        <end position="451"/>
    </location>
</feature>
<gene>
    <name evidence="3" type="ORF">ACFQE6_10655</name>
</gene>
<evidence type="ECO:0000256" key="1">
    <source>
        <dbReference type="SAM" id="MobiDB-lite"/>
    </source>
</evidence>
<feature type="region of interest" description="Disordered" evidence="1">
    <location>
        <begin position="325"/>
        <end position="487"/>
    </location>
</feature>
<accession>A0ABD5SKA1</accession>
<feature type="compositionally biased region" description="Polar residues" evidence="1">
    <location>
        <begin position="453"/>
        <end position="463"/>
    </location>
</feature>
<feature type="domain" description="Phage-like element PBSX protein XkdF" evidence="2">
    <location>
        <begin position="15"/>
        <end position="132"/>
    </location>
</feature>
<dbReference type="InterPro" id="IPR027924">
    <property type="entry name" value="XkdF"/>
</dbReference>
<reference evidence="3 4" key="1">
    <citation type="journal article" date="2019" name="Int. J. Syst. Evol. Microbiol.">
        <title>The Global Catalogue of Microorganisms (GCM) 10K type strain sequencing project: providing services to taxonomists for standard genome sequencing and annotation.</title>
        <authorList>
            <consortium name="The Broad Institute Genomics Platform"/>
            <consortium name="The Broad Institute Genome Sequencing Center for Infectious Disease"/>
            <person name="Wu L."/>
            <person name="Ma J."/>
        </authorList>
    </citation>
    <scope>NUCLEOTIDE SEQUENCE [LARGE SCALE GENOMIC DNA]</scope>
    <source>
        <strain evidence="3 4">LMG 29247</strain>
    </source>
</reference>
<dbReference type="Pfam" id="PF14550">
    <property type="entry name" value="Peptidase_S78_2"/>
    <property type="match status" value="1"/>
</dbReference>
<dbReference type="AlphaFoldDB" id="A0ABD5SKA1"/>
<dbReference type="Proteomes" id="UP001596383">
    <property type="component" value="Unassembled WGS sequence"/>
</dbReference>
<feature type="compositionally biased region" description="Low complexity" evidence="1">
    <location>
        <begin position="255"/>
        <end position="272"/>
    </location>
</feature>
<dbReference type="RefSeq" id="WP_273738449.1">
    <property type="nucleotide sequence ID" value="NZ_JAQIVI010000149.1"/>
</dbReference>
<evidence type="ECO:0000313" key="3">
    <source>
        <dbReference type="EMBL" id="MFC6765428.1"/>
    </source>
</evidence>
<name>A0ABD5SKA1_9EURY</name>
<feature type="compositionally biased region" description="Basic and acidic residues" evidence="1">
    <location>
        <begin position="325"/>
        <end position="336"/>
    </location>
</feature>
<proteinExistence type="predicted"/>
<keyword evidence="4" id="KW-1185">Reference proteome</keyword>
<feature type="compositionally biased region" description="Acidic residues" evidence="1">
    <location>
        <begin position="341"/>
        <end position="352"/>
    </location>
</feature>
<evidence type="ECO:0000313" key="4">
    <source>
        <dbReference type="Proteomes" id="UP001596383"/>
    </source>
</evidence>
<feature type="compositionally biased region" description="Acidic residues" evidence="1">
    <location>
        <begin position="360"/>
        <end position="376"/>
    </location>
</feature>
<dbReference type="EMBL" id="JBHSWV010000149">
    <property type="protein sequence ID" value="MFC6765428.1"/>
    <property type="molecule type" value="Genomic_DNA"/>
</dbReference>